<reference evidence="10 11" key="1">
    <citation type="submission" date="2021-06" db="EMBL/GenBank/DDBJ databases">
        <title>Bacillus sp. RD4P76, an endophyte from a halophyte.</title>
        <authorList>
            <person name="Sun J.-Q."/>
        </authorList>
    </citation>
    <scope>NUCLEOTIDE SEQUENCE [LARGE SCALE GENOMIC DNA]</scope>
    <source>
        <strain evidence="10 11">JCM 17098</strain>
    </source>
</reference>
<feature type="transmembrane region" description="Helical" evidence="8">
    <location>
        <begin position="133"/>
        <end position="153"/>
    </location>
</feature>
<feature type="domain" description="ABC transmembrane type-1" evidence="9">
    <location>
        <begin position="88"/>
        <end position="295"/>
    </location>
</feature>
<keyword evidence="3" id="KW-0813">Transport</keyword>
<accession>A0ABS6JXQ5</accession>
<gene>
    <name evidence="10" type="primary">pstA</name>
    <name evidence="10" type="ORF">KS407_10635</name>
</gene>
<evidence type="ECO:0000256" key="8">
    <source>
        <dbReference type="RuleBase" id="RU363043"/>
    </source>
</evidence>
<keyword evidence="5 8" id="KW-0812">Transmembrane</keyword>
<evidence type="ECO:0000256" key="2">
    <source>
        <dbReference type="ARBA" id="ARBA00007069"/>
    </source>
</evidence>
<evidence type="ECO:0000313" key="11">
    <source>
        <dbReference type="Proteomes" id="UP000790580"/>
    </source>
</evidence>
<protein>
    <recommendedName>
        <fullName evidence="8">Phosphate transport system permease protein PstA</fullName>
    </recommendedName>
</protein>
<dbReference type="Proteomes" id="UP000790580">
    <property type="component" value="Unassembled WGS sequence"/>
</dbReference>
<comment type="subcellular location">
    <subcellularLocation>
        <location evidence="1 8">Cell membrane</location>
        <topology evidence="1 8">Multi-pass membrane protein</topology>
    </subcellularLocation>
</comment>
<proteinExistence type="inferred from homology"/>
<dbReference type="SUPFAM" id="SSF161098">
    <property type="entry name" value="MetI-like"/>
    <property type="match status" value="1"/>
</dbReference>
<evidence type="ECO:0000259" key="9">
    <source>
        <dbReference type="PROSITE" id="PS50928"/>
    </source>
</evidence>
<keyword evidence="4 8" id="KW-1003">Cell membrane</keyword>
<evidence type="ECO:0000256" key="1">
    <source>
        <dbReference type="ARBA" id="ARBA00004651"/>
    </source>
</evidence>
<feature type="transmembrane region" description="Helical" evidence="8">
    <location>
        <begin position="84"/>
        <end position="113"/>
    </location>
</feature>
<dbReference type="PANTHER" id="PTHR43470:SF5">
    <property type="entry name" value="PHOSPHATE TRANSPORT SYSTEM PERMEASE PROTEIN PSTA"/>
    <property type="match status" value="1"/>
</dbReference>
<comment type="caution">
    <text evidence="10">The sequence shown here is derived from an EMBL/GenBank/DDBJ whole genome shotgun (WGS) entry which is preliminary data.</text>
</comment>
<evidence type="ECO:0000256" key="3">
    <source>
        <dbReference type="ARBA" id="ARBA00022448"/>
    </source>
</evidence>
<evidence type="ECO:0000256" key="6">
    <source>
        <dbReference type="ARBA" id="ARBA00022989"/>
    </source>
</evidence>
<evidence type="ECO:0000313" key="10">
    <source>
        <dbReference type="EMBL" id="MBU9721890.1"/>
    </source>
</evidence>
<feature type="transmembrane region" description="Helical" evidence="8">
    <location>
        <begin position="159"/>
        <end position="182"/>
    </location>
</feature>
<dbReference type="InterPro" id="IPR000515">
    <property type="entry name" value="MetI-like"/>
</dbReference>
<dbReference type="PROSITE" id="PS50928">
    <property type="entry name" value="ABC_TM1"/>
    <property type="match status" value="1"/>
</dbReference>
<evidence type="ECO:0000256" key="7">
    <source>
        <dbReference type="ARBA" id="ARBA00023136"/>
    </source>
</evidence>
<dbReference type="PANTHER" id="PTHR43470">
    <property type="entry name" value="PHOSPHATE TRANSPORT SYSTEM PERMEASE PROTEIN PSTA-RELATED"/>
    <property type="match status" value="1"/>
</dbReference>
<sequence length="307" mass="33878">MKEFALKSEEKFHSHYLNIEKVNKRMTTRLFINNFVKYLFLASTMFGLIVLAFLIYTILRDGLGWINMDFLTNRLSTLPERAGIAGAVVGTLWLMFVVGPVTMVLGIGTAIYLEEYAKRGRFHSFIQTNITNLAGVPSIVFGLLGLTIFVRMFGFGPSIIAGGLTMSLLVLPIVVVASQEAIRSVPQFLREASYGMGATKWQTIRNIVLPASMAGILTGVILALSRAIGETAPLVAIGIPALIIPIPSSITDNFTVLPMQIYYWTIDSVLVDEYASMAAATIIVLLIVLFLMNSVAIIIRNKFKKRY</sequence>
<feature type="transmembrane region" description="Helical" evidence="8">
    <location>
        <begin position="274"/>
        <end position="299"/>
    </location>
</feature>
<organism evidence="10 11">
    <name type="scientific">Evansella alkalicola</name>
    <dbReference type="NCBI Taxonomy" id="745819"/>
    <lineage>
        <taxon>Bacteria</taxon>
        <taxon>Bacillati</taxon>
        <taxon>Bacillota</taxon>
        <taxon>Bacilli</taxon>
        <taxon>Bacillales</taxon>
        <taxon>Bacillaceae</taxon>
        <taxon>Evansella</taxon>
    </lineage>
</organism>
<name>A0ABS6JXQ5_9BACI</name>
<dbReference type="NCBIfam" id="TIGR00974">
    <property type="entry name" value="3a0107s02c"/>
    <property type="match status" value="1"/>
</dbReference>
<evidence type="ECO:0000256" key="4">
    <source>
        <dbReference type="ARBA" id="ARBA00022475"/>
    </source>
</evidence>
<dbReference type="CDD" id="cd06261">
    <property type="entry name" value="TM_PBP2"/>
    <property type="match status" value="1"/>
</dbReference>
<feature type="transmembrane region" description="Helical" evidence="8">
    <location>
        <begin position="203"/>
        <end position="224"/>
    </location>
</feature>
<dbReference type="Gene3D" id="1.10.3720.10">
    <property type="entry name" value="MetI-like"/>
    <property type="match status" value="1"/>
</dbReference>
<keyword evidence="7 8" id="KW-0472">Membrane</keyword>
<dbReference type="InterPro" id="IPR005672">
    <property type="entry name" value="Phosphate_PstA"/>
</dbReference>
<dbReference type="EMBL" id="JAHQCR010000045">
    <property type="protein sequence ID" value="MBU9721890.1"/>
    <property type="molecule type" value="Genomic_DNA"/>
</dbReference>
<comment type="similarity">
    <text evidence="2 8">Belongs to the binding-protein-dependent transport system permease family. CysTW subfamily.</text>
</comment>
<dbReference type="Pfam" id="PF00528">
    <property type="entry name" value="BPD_transp_1"/>
    <property type="match status" value="1"/>
</dbReference>
<keyword evidence="6 8" id="KW-1133">Transmembrane helix</keyword>
<keyword evidence="11" id="KW-1185">Reference proteome</keyword>
<evidence type="ECO:0000256" key="5">
    <source>
        <dbReference type="ARBA" id="ARBA00022692"/>
    </source>
</evidence>
<dbReference type="InterPro" id="IPR035906">
    <property type="entry name" value="MetI-like_sf"/>
</dbReference>
<dbReference type="RefSeq" id="WP_088076061.1">
    <property type="nucleotide sequence ID" value="NZ_JAHQCR010000045.1"/>
</dbReference>
<feature type="transmembrane region" description="Helical" evidence="8">
    <location>
        <begin position="35"/>
        <end position="59"/>
    </location>
</feature>